<dbReference type="AlphaFoldDB" id="A0A5A7PIG1"/>
<dbReference type="EMBL" id="BKCP01004616">
    <property type="protein sequence ID" value="GER32504.1"/>
    <property type="molecule type" value="Genomic_DNA"/>
</dbReference>
<comment type="caution">
    <text evidence="1">The sequence shown here is derived from an EMBL/GenBank/DDBJ whole genome shotgun (WGS) entry which is preliminary data.</text>
</comment>
<protein>
    <submittedName>
        <fullName evidence="1">Phosphoribosylformylglycinamidine cyclo-ligase</fullName>
    </submittedName>
</protein>
<name>A0A5A7PIG1_STRAF</name>
<dbReference type="GO" id="GO:0016874">
    <property type="term" value="F:ligase activity"/>
    <property type="evidence" value="ECO:0007669"/>
    <property type="project" value="UniProtKB-KW"/>
</dbReference>
<reference evidence="2" key="1">
    <citation type="journal article" date="2019" name="Curr. Biol.">
        <title>Genome Sequence of Striga asiatica Provides Insight into the Evolution of Plant Parasitism.</title>
        <authorList>
            <person name="Yoshida S."/>
            <person name="Kim S."/>
            <person name="Wafula E.K."/>
            <person name="Tanskanen J."/>
            <person name="Kim Y.M."/>
            <person name="Honaas L."/>
            <person name="Yang Z."/>
            <person name="Spallek T."/>
            <person name="Conn C.E."/>
            <person name="Ichihashi Y."/>
            <person name="Cheong K."/>
            <person name="Cui S."/>
            <person name="Der J.P."/>
            <person name="Gundlach H."/>
            <person name="Jiao Y."/>
            <person name="Hori C."/>
            <person name="Ishida J.K."/>
            <person name="Kasahara H."/>
            <person name="Kiba T."/>
            <person name="Kim M.S."/>
            <person name="Koo N."/>
            <person name="Laohavisit A."/>
            <person name="Lee Y.H."/>
            <person name="Lumba S."/>
            <person name="McCourt P."/>
            <person name="Mortimer J.C."/>
            <person name="Mutuku J.M."/>
            <person name="Nomura T."/>
            <person name="Sasaki-Sekimoto Y."/>
            <person name="Seto Y."/>
            <person name="Wang Y."/>
            <person name="Wakatake T."/>
            <person name="Sakakibara H."/>
            <person name="Demura T."/>
            <person name="Yamaguchi S."/>
            <person name="Yoneyama K."/>
            <person name="Manabe R.I."/>
            <person name="Nelson D.C."/>
            <person name="Schulman A.H."/>
            <person name="Timko M.P."/>
            <person name="dePamphilis C.W."/>
            <person name="Choi D."/>
            <person name="Shirasu K."/>
        </authorList>
    </citation>
    <scope>NUCLEOTIDE SEQUENCE [LARGE SCALE GENOMIC DNA]</scope>
    <source>
        <strain evidence="2">cv. UVA1</strain>
    </source>
</reference>
<proteinExistence type="predicted"/>
<gene>
    <name evidence="1" type="ORF">STAS_08576</name>
</gene>
<evidence type="ECO:0000313" key="2">
    <source>
        <dbReference type="Proteomes" id="UP000325081"/>
    </source>
</evidence>
<keyword evidence="1" id="KW-0436">Ligase</keyword>
<keyword evidence="2" id="KW-1185">Reference proteome</keyword>
<accession>A0A5A7PIG1</accession>
<evidence type="ECO:0000313" key="1">
    <source>
        <dbReference type="EMBL" id="GER32504.1"/>
    </source>
</evidence>
<organism evidence="1 2">
    <name type="scientific">Striga asiatica</name>
    <name type="common">Asiatic witchweed</name>
    <name type="synonym">Buchnera asiatica</name>
    <dbReference type="NCBI Taxonomy" id="4170"/>
    <lineage>
        <taxon>Eukaryota</taxon>
        <taxon>Viridiplantae</taxon>
        <taxon>Streptophyta</taxon>
        <taxon>Embryophyta</taxon>
        <taxon>Tracheophyta</taxon>
        <taxon>Spermatophyta</taxon>
        <taxon>Magnoliopsida</taxon>
        <taxon>eudicotyledons</taxon>
        <taxon>Gunneridae</taxon>
        <taxon>Pentapetalae</taxon>
        <taxon>asterids</taxon>
        <taxon>lamiids</taxon>
        <taxon>Lamiales</taxon>
        <taxon>Orobanchaceae</taxon>
        <taxon>Buchnereae</taxon>
        <taxon>Striga</taxon>
    </lineage>
</organism>
<sequence>MAAVSLSSASLTPPQLFSSHRISAVSSPSRKPFPVSFAAVSFPEASAVPPCDCEIKSFYSPPRIPIVFLHVFKARRLGCQTIVANKENLGKENELMLDQLDQTY</sequence>
<dbReference type="Proteomes" id="UP000325081">
    <property type="component" value="Unassembled WGS sequence"/>
</dbReference>